<dbReference type="InterPro" id="IPR002759">
    <property type="entry name" value="Pop5/Rpp14/Rnp2-like"/>
</dbReference>
<dbReference type="OrthoDB" id="277888at2759"/>
<dbReference type="InterPro" id="IPR038085">
    <property type="entry name" value="Rnp2-like_sf"/>
</dbReference>
<evidence type="ECO:0000313" key="7">
    <source>
        <dbReference type="EMBL" id="KMQ86685.1"/>
    </source>
</evidence>
<keyword evidence="2" id="KW-0698">rRNA processing</keyword>
<dbReference type="GO" id="GO:0005730">
    <property type="term" value="C:nucleolus"/>
    <property type="evidence" value="ECO:0007669"/>
    <property type="project" value="UniProtKB-SubCell"/>
</dbReference>
<dbReference type="EMBL" id="LBMM01011698">
    <property type="protein sequence ID" value="KMQ86685.1"/>
    <property type="molecule type" value="Genomic_DNA"/>
</dbReference>
<dbReference type="PIRSF" id="PIRSF023803">
    <property type="entry name" value="Ribonuclease_P_prd"/>
    <property type="match status" value="1"/>
</dbReference>
<proteinExistence type="inferred from homology"/>
<gene>
    <name evidence="7" type="ORF">RF55_14274</name>
</gene>
<keyword evidence="4 6" id="KW-0539">Nucleus</keyword>
<evidence type="ECO:0000313" key="8">
    <source>
        <dbReference type="Proteomes" id="UP000036403"/>
    </source>
</evidence>
<dbReference type="Proteomes" id="UP000036403">
    <property type="component" value="Unassembled WGS sequence"/>
</dbReference>
<dbReference type="SUPFAM" id="SSF160350">
    <property type="entry name" value="Rnp2-like"/>
    <property type="match status" value="1"/>
</dbReference>
<accession>A0A0J7N207</accession>
<comment type="function">
    <text evidence="6">Component of ribonuclease P, a protein complex that generates mature tRNA molecules by cleaving their 5'-ends.</text>
</comment>
<name>A0A0J7N207_LASNI</name>
<dbReference type="PANTHER" id="PTHR48414:SF1">
    <property type="entry name" value="POP5 HOMOLOG, RIBONUCLEASE P_MRP SUBUNIT"/>
    <property type="match status" value="1"/>
</dbReference>
<dbReference type="Pfam" id="PF01900">
    <property type="entry name" value="RNase_P_Rpp14"/>
    <property type="match status" value="1"/>
</dbReference>
<dbReference type="GO" id="GO:0006364">
    <property type="term" value="P:rRNA processing"/>
    <property type="evidence" value="ECO:0007669"/>
    <property type="project" value="UniProtKB-KW"/>
</dbReference>
<organism evidence="7 8">
    <name type="scientific">Lasius niger</name>
    <name type="common">Black garden ant</name>
    <dbReference type="NCBI Taxonomy" id="67767"/>
    <lineage>
        <taxon>Eukaryota</taxon>
        <taxon>Metazoa</taxon>
        <taxon>Ecdysozoa</taxon>
        <taxon>Arthropoda</taxon>
        <taxon>Hexapoda</taxon>
        <taxon>Insecta</taxon>
        <taxon>Pterygota</taxon>
        <taxon>Neoptera</taxon>
        <taxon>Endopterygota</taxon>
        <taxon>Hymenoptera</taxon>
        <taxon>Apocrita</taxon>
        <taxon>Aculeata</taxon>
        <taxon>Formicoidea</taxon>
        <taxon>Formicidae</taxon>
        <taxon>Formicinae</taxon>
        <taxon>Lasius</taxon>
        <taxon>Lasius</taxon>
    </lineage>
</organism>
<evidence type="ECO:0000256" key="5">
    <source>
        <dbReference type="ARBA" id="ARBA00044198"/>
    </source>
</evidence>
<evidence type="ECO:0000256" key="2">
    <source>
        <dbReference type="ARBA" id="ARBA00022552"/>
    </source>
</evidence>
<evidence type="ECO:0000256" key="4">
    <source>
        <dbReference type="ARBA" id="ARBA00023242"/>
    </source>
</evidence>
<dbReference type="Gene3D" id="3.30.70.3250">
    <property type="entry name" value="Ribonuclease P, Pop5 subunit"/>
    <property type="match status" value="1"/>
</dbReference>
<dbReference type="GO" id="GO:0030677">
    <property type="term" value="C:ribonuclease P complex"/>
    <property type="evidence" value="ECO:0007669"/>
    <property type="project" value="InterPro"/>
</dbReference>
<dbReference type="InterPro" id="IPR016819">
    <property type="entry name" value="RNase_P/MRP_POP5"/>
</dbReference>
<evidence type="ECO:0000256" key="6">
    <source>
        <dbReference type="PIRNR" id="PIRNR023803"/>
    </source>
</evidence>
<keyword evidence="3 6" id="KW-0819">tRNA processing</keyword>
<dbReference type="PaxDb" id="67767-A0A0J7N207"/>
<dbReference type="GO" id="GO:0001682">
    <property type="term" value="P:tRNA 5'-leader removal"/>
    <property type="evidence" value="ECO:0007669"/>
    <property type="project" value="InterPro"/>
</dbReference>
<comment type="subcellular location">
    <subcellularLocation>
        <location evidence="6">Nucleus</location>
        <location evidence="6">Nucleolus</location>
    </subcellularLocation>
</comment>
<sequence>MVRFKNRYIVLEIIPHSKEDKQLMLKNTALSHAVQQKVQQLYGDFGVAAIKDGFDAKYCNSYTKIAMLKIRHGPHKFVLRAIPLINDVGGRFVKMNILYIGATMKHCFLFIRKHQEKKLEQFWSKLRTETERKEMETVLMTLTPAMKDFK</sequence>
<dbReference type="GO" id="GO:0033204">
    <property type="term" value="F:ribonuclease P RNA binding"/>
    <property type="evidence" value="ECO:0007669"/>
    <property type="project" value="InterPro"/>
</dbReference>
<protein>
    <recommendedName>
        <fullName evidence="5 6">Ribonuclease P/MRP protein subunit POP5</fullName>
    </recommendedName>
</protein>
<dbReference type="PANTHER" id="PTHR48414">
    <property type="entry name" value="POP5 HOMOLOG, RIBONUCLEASE P_MRP SUBUNIT"/>
    <property type="match status" value="1"/>
</dbReference>
<evidence type="ECO:0000256" key="1">
    <source>
        <dbReference type="ARBA" id="ARBA00010800"/>
    </source>
</evidence>
<reference evidence="7 8" key="1">
    <citation type="submission" date="2015-04" db="EMBL/GenBank/DDBJ databases">
        <title>Lasius niger genome sequencing.</title>
        <authorList>
            <person name="Konorov E.A."/>
            <person name="Nikitin M.A."/>
            <person name="Kirill M.V."/>
            <person name="Chang P."/>
        </authorList>
    </citation>
    <scope>NUCLEOTIDE SEQUENCE [LARGE SCALE GENOMIC DNA]</scope>
    <source>
        <tissue evidence="7">Whole</tissue>
    </source>
</reference>
<dbReference type="STRING" id="67767.A0A0J7N207"/>
<comment type="caution">
    <text evidence="7">The sequence shown here is derived from an EMBL/GenBank/DDBJ whole genome shotgun (WGS) entry which is preliminary data.</text>
</comment>
<evidence type="ECO:0000256" key="3">
    <source>
        <dbReference type="ARBA" id="ARBA00022694"/>
    </source>
</evidence>
<comment type="similarity">
    <text evidence="1 6">Belongs to the eukaryotic/archaeal RNase P protein component 2 family.</text>
</comment>
<keyword evidence="8" id="KW-1185">Reference proteome</keyword>
<dbReference type="AlphaFoldDB" id="A0A0J7N207"/>